<evidence type="ECO:0000313" key="3">
    <source>
        <dbReference type="Proteomes" id="UP000663760"/>
    </source>
</evidence>
<dbReference type="EMBL" id="LR746264">
    <property type="protein sequence ID" value="CAA7389495.1"/>
    <property type="molecule type" value="Genomic_DNA"/>
</dbReference>
<sequence length="71" mass="7346">MGLPESESPRGGRGNPYPRRVEIKNKIITEFAGSFKSLVCSPGQSGAKSPGDGPSPGSASESSSRRGNSPR</sequence>
<protein>
    <submittedName>
        <fullName evidence="2">Uncharacterized protein</fullName>
    </submittedName>
</protein>
<reference evidence="2" key="1">
    <citation type="submission" date="2020-02" db="EMBL/GenBank/DDBJ databases">
        <authorList>
            <person name="Scholz U."/>
            <person name="Mascher M."/>
            <person name="Fiebig A."/>
        </authorList>
    </citation>
    <scope>NUCLEOTIDE SEQUENCE</scope>
</reference>
<accession>A0A7I8K1V0</accession>
<keyword evidence="3" id="KW-1185">Reference proteome</keyword>
<feature type="region of interest" description="Disordered" evidence="1">
    <location>
        <begin position="1"/>
        <end position="21"/>
    </location>
</feature>
<organism evidence="2 3">
    <name type="scientific">Spirodela intermedia</name>
    <name type="common">Intermediate duckweed</name>
    <dbReference type="NCBI Taxonomy" id="51605"/>
    <lineage>
        <taxon>Eukaryota</taxon>
        <taxon>Viridiplantae</taxon>
        <taxon>Streptophyta</taxon>
        <taxon>Embryophyta</taxon>
        <taxon>Tracheophyta</taxon>
        <taxon>Spermatophyta</taxon>
        <taxon>Magnoliopsida</taxon>
        <taxon>Liliopsida</taxon>
        <taxon>Araceae</taxon>
        <taxon>Lemnoideae</taxon>
        <taxon>Spirodela</taxon>
    </lineage>
</organism>
<evidence type="ECO:0000256" key="1">
    <source>
        <dbReference type="SAM" id="MobiDB-lite"/>
    </source>
</evidence>
<feature type="compositionally biased region" description="Low complexity" evidence="1">
    <location>
        <begin position="45"/>
        <end position="71"/>
    </location>
</feature>
<gene>
    <name evidence="2" type="ORF">SI8410_01001533</name>
</gene>
<dbReference type="Proteomes" id="UP000663760">
    <property type="component" value="Chromosome 1"/>
</dbReference>
<dbReference type="AlphaFoldDB" id="A0A7I8K1V0"/>
<name>A0A7I8K1V0_SPIIN</name>
<proteinExistence type="predicted"/>
<evidence type="ECO:0000313" key="2">
    <source>
        <dbReference type="EMBL" id="CAA7389495.1"/>
    </source>
</evidence>
<feature type="region of interest" description="Disordered" evidence="1">
    <location>
        <begin position="37"/>
        <end position="71"/>
    </location>
</feature>